<evidence type="ECO:0000256" key="11">
    <source>
        <dbReference type="PIRSR" id="PIRSR634016-4"/>
    </source>
</evidence>
<feature type="active site" description="Proton acceptor" evidence="9">
    <location>
        <position position="327"/>
    </location>
</feature>
<dbReference type="PRINTS" id="PR00756">
    <property type="entry name" value="ALADIPTASE"/>
</dbReference>
<dbReference type="InterPro" id="IPR027268">
    <property type="entry name" value="Peptidase_M4/M1_CTD_sf"/>
</dbReference>
<dbReference type="OrthoDB" id="100605at2"/>
<dbReference type="Pfam" id="PF11838">
    <property type="entry name" value="ERAP1_C"/>
    <property type="match status" value="1"/>
</dbReference>
<evidence type="ECO:0000256" key="12">
    <source>
        <dbReference type="RuleBase" id="RU364040"/>
    </source>
</evidence>
<organism evidence="17 18">
    <name type="scientific">Dokdonella fugitiva</name>
    <dbReference type="NCBI Taxonomy" id="328517"/>
    <lineage>
        <taxon>Bacteria</taxon>
        <taxon>Pseudomonadati</taxon>
        <taxon>Pseudomonadota</taxon>
        <taxon>Gammaproteobacteria</taxon>
        <taxon>Lysobacterales</taxon>
        <taxon>Rhodanobacteraceae</taxon>
        <taxon>Dokdonella</taxon>
    </lineage>
</organism>
<dbReference type="PANTHER" id="PTHR11533:SF174">
    <property type="entry name" value="PUROMYCIN-SENSITIVE AMINOPEPTIDASE-RELATED"/>
    <property type="match status" value="1"/>
</dbReference>
<evidence type="ECO:0000256" key="10">
    <source>
        <dbReference type="PIRSR" id="PIRSR634016-3"/>
    </source>
</evidence>
<dbReference type="GO" id="GO:0016020">
    <property type="term" value="C:membrane"/>
    <property type="evidence" value="ECO:0007669"/>
    <property type="project" value="TreeGrafter"/>
</dbReference>
<dbReference type="GO" id="GO:0008270">
    <property type="term" value="F:zinc ion binding"/>
    <property type="evidence" value="ECO:0007669"/>
    <property type="project" value="UniProtKB-UniRule"/>
</dbReference>
<dbReference type="InterPro" id="IPR024571">
    <property type="entry name" value="ERAP1-like_C_dom"/>
</dbReference>
<feature type="chain" id="PRO_5020822849" description="Aminopeptidase" evidence="13">
    <location>
        <begin position="20"/>
        <end position="895"/>
    </location>
</feature>
<comment type="catalytic activity">
    <reaction evidence="1">
        <text>Release of an N-terminal amino acid, Xaa-|-Yaa- from a peptide, amide or arylamide. Xaa is preferably Ala, but may be most amino acids including Pro (slow action). When a terminal hydrophobic residue is followed by a prolyl residue, the two may be released as an intact Xaa-Pro dipeptide.</text>
        <dbReference type="EC" id="3.4.11.2"/>
    </reaction>
</comment>
<feature type="domain" description="ERAP1-like C-terminal" evidence="15">
    <location>
        <begin position="551"/>
        <end position="871"/>
    </location>
</feature>
<evidence type="ECO:0000256" key="3">
    <source>
        <dbReference type="ARBA" id="ARBA00022438"/>
    </source>
</evidence>
<comment type="similarity">
    <text evidence="2 12">Belongs to the peptidase M1 family.</text>
</comment>
<accession>A0A4V2S225</accession>
<evidence type="ECO:0000256" key="4">
    <source>
        <dbReference type="ARBA" id="ARBA00022670"/>
    </source>
</evidence>
<dbReference type="AlphaFoldDB" id="A0A4V2S225"/>
<dbReference type="FunFam" id="1.10.390.10:FF:000013">
    <property type="entry name" value="Aminopeptidase N"/>
    <property type="match status" value="1"/>
</dbReference>
<dbReference type="Gene3D" id="1.10.390.10">
    <property type="entry name" value="Neutral Protease Domain 2"/>
    <property type="match status" value="1"/>
</dbReference>
<protein>
    <recommendedName>
        <fullName evidence="12">Aminopeptidase</fullName>
        <ecNumber evidence="12">3.4.11.-</ecNumber>
    </recommendedName>
</protein>
<dbReference type="Pfam" id="PF01433">
    <property type="entry name" value="Peptidase_M1"/>
    <property type="match status" value="1"/>
</dbReference>
<dbReference type="GO" id="GO:0043171">
    <property type="term" value="P:peptide catabolic process"/>
    <property type="evidence" value="ECO:0007669"/>
    <property type="project" value="TreeGrafter"/>
</dbReference>
<dbReference type="InterPro" id="IPR034016">
    <property type="entry name" value="M1_APN-typ"/>
</dbReference>
<evidence type="ECO:0000259" key="14">
    <source>
        <dbReference type="Pfam" id="PF01433"/>
    </source>
</evidence>
<dbReference type="InterPro" id="IPR042097">
    <property type="entry name" value="Aminopeptidase_N-like_N_sf"/>
</dbReference>
<feature type="binding site" evidence="10">
    <location>
        <position position="326"/>
    </location>
    <ligand>
        <name>Zn(2+)</name>
        <dbReference type="ChEBI" id="CHEBI:29105"/>
        <note>catalytic</note>
    </ligand>
</feature>
<dbReference type="PANTHER" id="PTHR11533">
    <property type="entry name" value="PROTEASE M1 ZINC METALLOPROTEASE"/>
    <property type="match status" value="1"/>
</dbReference>
<keyword evidence="7 10" id="KW-0862">Zinc</keyword>
<comment type="cofactor">
    <cofactor evidence="10 12">
        <name>Zn(2+)</name>
        <dbReference type="ChEBI" id="CHEBI:29105"/>
    </cofactor>
    <text evidence="10 12">Binds 1 zinc ion per subunit.</text>
</comment>
<keyword evidence="13" id="KW-0732">Signal</keyword>
<evidence type="ECO:0000256" key="9">
    <source>
        <dbReference type="PIRSR" id="PIRSR634016-1"/>
    </source>
</evidence>
<dbReference type="InterPro" id="IPR045357">
    <property type="entry name" value="Aminopeptidase_N-like_N"/>
</dbReference>
<dbReference type="GO" id="GO:0005615">
    <property type="term" value="C:extracellular space"/>
    <property type="evidence" value="ECO:0007669"/>
    <property type="project" value="TreeGrafter"/>
</dbReference>
<feature type="signal peptide" evidence="13">
    <location>
        <begin position="1"/>
        <end position="19"/>
    </location>
</feature>
<dbReference type="InterPro" id="IPR014782">
    <property type="entry name" value="Peptidase_M1_dom"/>
</dbReference>
<keyword evidence="8 12" id="KW-0482">Metalloprotease</keyword>
<dbReference type="EMBL" id="SLWQ01000007">
    <property type="protein sequence ID" value="TCO38830.1"/>
    <property type="molecule type" value="Genomic_DNA"/>
</dbReference>
<evidence type="ECO:0000256" key="1">
    <source>
        <dbReference type="ARBA" id="ARBA00000098"/>
    </source>
</evidence>
<keyword evidence="18" id="KW-1185">Reference proteome</keyword>
<dbReference type="GO" id="GO:0005737">
    <property type="term" value="C:cytoplasm"/>
    <property type="evidence" value="ECO:0007669"/>
    <property type="project" value="TreeGrafter"/>
</dbReference>
<dbReference type="SUPFAM" id="SSF55486">
    <property type="entry name" value="Metalloproteases ('zincins'), catalytic domain"/>
    <property type="match status" value="1"/>
</dbReference>
<evidence type="ECO:0000256" key="6">
    <source>
        <dbReference type="ARBA" id="ARBA00022801"/>
    </source>
</evidence>
<comment type="caution">
    <text evidence="17">The sequence shown here is derived from an EMBL/GenBank/DDBJ whole genome shotgun (WGS) entry which is preliminary data.</text>
</comment>
<evidence type="ECO:0000313" key="18">
    <source>
        <dbReference type="Proteomes" id="UP000294862"/>
    </source>
</evidence>
<dbReference type="InterPro" id="IPR001930">
    <property type="entry name" value="Peptidase_M1"/>
</dbReference>
<feature type="domain" description="Aminopeptidase N-like N-terminal" evidence="16">
    <location>
        <begin position="35"/>
        <end position="213"/>
    </location>
</feature>
<feature type="binding site" evidence="10">
    <location>
        <position position="330"/>
    </location>
    <ligand>
        <name>Zn(2+)</name>
        <dbReference type="ChEBI" id="CHEBI:29105"/>
        <note>catalytic</note>
    </ligand>
</feature>
<keyword evidence="3 12" id="KW-0031">Aminopeptidase</keyword>
<feature type="binding site" evidence="10">
    <location>
        <position position="349"/>
    </location>
    <ligand>
        <name>Zn(2+)</name>
        <dbReference type="ChEBI" id="CHEBI:29105"/>
        <note>catalytic</note>
    </ligand>
</feature>
<feature type="domain" description="Peptidase M1 membrane alanine aminopeptidase" evidence="14">
    <location>
        <begin position="255"/>
        <end position="463"/>
    </location>
</feature>
<evidence type="ECO:0000259" key="15">
    <source>
        <dbReference type="Pfam" id="PF11838"/>
    </source>
</evidence>
<dbReference type="RefSeq" id="WP_158287461.1">
    <property type="nucleotide sequence ID" value="NZ_SLWQ01000007.1"/>
</dbReference>
<keyword evidence="5 10" id="KW-0479">Metal-binding</keyword>
<dbReference type="Gene3D" id="2.60.40.1730">
    <property type="entry name" value="tricorn interacting facor f3 domain"/>
    <property type="match status" value="1"/>
</dbReference>
<evidence type="ECO:0000256" key="5">
    <source>
        <dbReference type="ARBA" id="ARBA00022723"/>
    </source>
</evidence>
<gene>
    <name evidence="17" type="ORF">EV148_107118</name>
</gene>
<dbReference type="InterPro" id="IPR050344">
    <property type="entry name" value="Peptidase_M1_aminopeptidases"/>
</dbReference>
<dbReference type="CDD" id="cd09601">
    <property type="entry name" value="M1_APN-Q_like"/>
    <property type="match status" value="1"/>
</dbReference>
<feature type="site" description="Transition state stabilizer" evidence="11">
    <location>
        <position position="411"/>
    </location>
</feature>
<evidence type="ECO:0000256" key="7">
    <source>
        <dbReference type="ARBA" id="ARBA00022833"/>
    </source>
</evidence>
<evidence type="ECO:0000256" key="8">
    <source>
        <dbReference type="ARBA" id="ARBA00023049"/>
    </source>
</evidence>
<evidence type="ECO:0000256" key="13">
    <source>
        <dbReference type="SAM" id="SignalP"/>
    </source>
</evidence>
<dbReference type="GO" id="GO:0042277">
    <property type="term" value="F:peptide binding"/>
    <property type="evidence" value="ECO:0007669"/>
    <property type="project" value="TreeGrafter"/>
</dbReference>
<dbReference type="GO" id="GO:0070006">
    <property type="term" value="F:metalloaminopeptidase activity"/>
    <property type="evidence" value="ECO:0007669"/>
    <property type="project" value="TreeGrafter"/>
</dbReference>
<dbReference type="GO" id="GO:0006508">
    <property type="term" value="P:proteolysis"/>
    <property type="evidence" value="ECO:0007669"/>
    <property type="project" value="UniProtKB-KW"/>
</dbReference>
<evidence type="ECO:0000259" key="16">
    <source>
        <dbReference type="Pfam" id="PF17900"/>
    </source>
</evidence>
<proteinExistence type="inferred from homology"/>
<evidence type="ECO:0000256" key="2">
    <source>
        <dbReference type="ARBA" id="ARBA00010136"/>
    </source>
</evidence>
<dbReference type="EC" id="3.4.11.-" evidence="12"/>
<dbReference type="Gene3D" id="1.25.50.20">
    <property type="match status" value="1"/>
</dbReference>
<reference evidence="17 18" key="1">
    <citation type="journal article" date="2015" name="Stand. Genomic Sci.">
        <title>Genomic Encyclopedia of Bacterial and Archaeal Type Strains, Phase III: the genomes of soil and plant-associated and newly described type strains.</title>
        <authorList>
            <person name="Whitman W.B."/>
            <person name="Woyke T."/>
            <person name="Klenk H.P."/>
            <person name="Zhou Y."/>
            <person name="Lilburn T.G."/>
            <person name="Beck B.J."/>
            <person name="De Vos P."/>
            <person name="Vandamme P."/>
            <person name="Eisen J.A."/>
            <person name="Garrity G."/>
            <person name="Hugenholtz P."/>
            <person name="Kyrpides N.C."/>
        </authorList>
    </citation>
    <scope>NUCLEOTIDE SEQUENCE [LARGE SCALE GENOMIC DNA]</scope>
    <source>
        <strain evidence="17 18">A3</strain>
    </source>
</reference>
<dbReference type="SUPFAM" id="SSF63737">
    <property type="entry name" value="Leukotriene A4 hydrolase N-terminal domain"/>
    <property type="match status" value="1"/>
</dbReference>
<dbReference type="GO" id="GO:0016285">
    <property type="term" value="F:alanyl aminopeptidase activity"/>
    <property type="evidence" value="ECO:0007669"/>
    <property type="project" value="UniProtKB-EC"/>
</dbReference>
<sequence>MRTSILILSCLFACGAAGAKDDGVPTGKLPADTAPLHYALHLTIDPRRDRFDGEARIRVRLAKASDHVWLHAQQMDIRAVRATDAAGAAVEAKAVTHGDTGVLEVRFAHRLPAQEVELAFDYDAPFNGQLEGVYKVKVGDDAYAVTQMEPVSARLAFPGFDEPRFKVPFDLALTVPVQDVAVANTRPVREEKSADAKWKTIAYATTPPLPTYLVAFAVGPWDVAEAAPIPPNAVRKNALPLRAIGPRGSKDKLAWALEVAPAIVKFYEDYTAQPYPFDKLDLLGAPDFSAGAMENAGLIIYRDAYLLTDAQSAADHYRSVFNIEAHEIAHQWYGDLVTVPWWDDIWLNEAYATWGQAKATSALRPEYHADLEALESRLYAMANDSLLSTRKIRQPILGRGDIETAFDSITYQKGAAVLAMFETWVGDERFRKGMRAYLARRAFGSGSSDDLIETLAEASGKGETFAKAMRSFLDQPGVPLVRSELACEAGKATLTLAQSRYLPYQVMSKDAPRWGVPVCARFGHGGGSDTQCFLLEQAEQRFDVAGACPDWYLPNADARGYYRFDLAAADLARLGGAVATLSAPEQLVYADAIDSGFRRGSVAAGTLLDAMPALAAAQMPQVATALLRRYEWIREHVADASTRPALDAWVTRLYAPRLARLGWHRKDGEPGTDTALRTRIAEFLAMVVRDPGTRAELATQGRAALGLDTGSKPDLSRADADLRVTALKVTVQDGGQAAFDAAQAAFEASRDTTERYALLAALGATRDPALGERARDYGLGAAVQIGEMGRLYEAQADEPENRAALWQWLTRHFEAYRKRLPPFAQAWLPKTFAPGRCSAAEADEMSAFLAPRVKELIGGDRGLGQTLEGIRQCGALREHVDRKALAEWVAGHAAK</sequence>
<keyword evidence="4 12" id="KW-0645">Protease</keyword>
<dbReference type="Proteomes" id="UP000294862">
    <property type="component" value="Unassembled WGS sequence"/>
</dbReference>
<evidence type="ECO:0000313" key="17">
    <source>
        <dbReference type="EMBL" id="TCO38830.1"/>
    </source>
</evidence>
<keyword evidence="6 12" id="KW-0378">Hydrolase</keyword>
<name>A0A4V2S225_9GAMM</name>
<dbReference type="Pfam" id="PF17900">
    <property type="entry name" value="Peptidase_M1_N"/>
    <property type="match status" value="1"/>
</dbReference>